<dbReference type="AlphaFoldDB" id="A0A6B9G6I3"/>
<protein>
    <submittedName>
        <fullName evidence="1">Uncharacterized protein</fullName>
    </submittedName>
</protein>
<proteinExistence type="predicted"/>
<accession>A0A6B9G6I3</accession>
<evidence type="ECO:0000313" key="2">
    <source>
        <dbReference type="Proteomes" id="UP000502005"/>
    </source>
</evidence>
<evidence type="ECO:0000313" key="1">
    <source>
        <dbReference type="EMBL" id="QGY27835.1"/>
    </source>
</evidence>
<organism evidence="1 2">
    <name type="scientific">Pantoea cypripedii</name>
    <name type="common">Pectobacterium cypripedii</name>
    <name type="synonym">Erwinia cypripedii</name>
    <dbReference type="NCBI Taxonomy" id="55209"/>
    <lineage>
        <taxon>Bacteria</taxon>
        <taxon>Pseudomonadati</taxon>
        <taxon>Pseudomonadota</taxon>
        <taxon>Gammaproteobacteria</taxon>
        <taxon>Enterobacterales</taxon>
        <taxon>Erwiniaceae</taxon>
        <taxon>Pantoea</taxon>
    </lineage>
</organism>
<name>A0A6B9G6I3_PANCY</name>
<reference evidence="1 2" key="1">
    <citation type="submission" date="2017-11" db="EMBL/GenBank/DDBJ databases">
        <title>Genome sequence of Pantoea cypripedii NE1.</title>
        <authorList>
            <person name="Nascimento F.X."/>
        </authorList>
    </citation>
    <scope>NUCLEOTIDE SEQUENCE [LARGE SCALE GENOMIC DNA]</scope>
    <source>
        <strain evidence="1 2">NE1</strain>
    </source>
</reference>
<dbReference type="EMBL" id="CP024768">
    <property type="protein sequence ID" value="QGY27835.1"/>
    <property type="molecule type" value="Genomic_DNA"/>
</dbReference>
<gene>
    <name evidence="1" type="ORF">CUN67_02315</name>
</gene>
<sequence length="76" mass="8111">MIAEASLSWSLVLAVLINGDPGTIPRCETVPDAQNANEGKGGAARLDILPAGTHIRRKKNLAVTEVTARSDLNLYR</sequence>
<dbReference type="Proteomes" id="UP000502005">
    <property type="component" value="Chromosome"/>
</dbReference>